<evidence type="ECO:0000256" key="10">
    <source>
        <dbReference type="ARBA" id="ARBA00033245"/>
    </source>
</evidence>
<dbReference type="GO" id="GO:0051205">
    <property type="term" value="P:protein insertion into membrane"/>
    <property type="evidence" value="ECO:0007669"/>
    <property type="project" value="TreeGrafter"/>
</dbReference>
<evidence type="ECO:0000256" key="9">
    <source>
        <dbReference type="ARBA" id="ARBA00031538"/>
    </source>
</evidence>
<dbReference type="InterPro" id="IPR001708">
    <property type="entry name" value="YidC/ALB3/OXA1/COX18"/>
</dbReference>
<evidence type="ECO:0000313" key="13">
    <source>
        <dbReference type="EMBL" id="UOE19252.1"/>
    </source>
</evidence>
<protein>
    <recommendedName>
        <fullName evidence="3">Membrane protein insertase YidC</fullName>
    </recommendedName>
    <alternativeName>
        <fullName evidence="11">Foldase YidC</fullName>
    </alternativeName>
    <alternativeName>
        <fullName evidence="10">Membrane integrase YidC</fullName>
    </alternativeName>
    <alternativeName>
        <fullName evidence="9">Membrane protein YidC</fullName>
    </alternativeName>
</protein>
<evidence type="ECO:0000256" key="4">
    <source>
        <dbReference type="ARBA" id="ARBA00022692"/>
    </source>
</evidence>
<keyword evidence="14" id="KW-1185">Reference proteome</keyword>
<proteinExistence type="inferred from homology"/>
<dbReference type="InterPro" id="IPR028055">
    <property type="entry name" value="YidC/Oxa/ALB_C"/>
</dbReference>
<dbReference type="OrthoDB" id="9780552at2"/>
<dbReference type="NCBIfam" id="TIGR03592">
    <property type="entry name" value="yidC_oxa1_cterm"/>
    <property type="match status" value="1"/>
</dbReference>
<evidence type="ECO:0000256" key="7">
    <source>
        <dbReference type="ARBA" id="ARBA00025034"/>
    </source>
</evidence>
<reference evidence="13" key="1">
    <citation type="submission" date="2020-10" db="EMBL/GenBank/DDBJ databases">
        <title>De novo genome project of the cellulose decomposer Thermobifida halotolerans type strain.</title>
        <authorList>
            <person name="Nagy I."/>
            <person name="Horvath B."/>
            <person name="Kukolya J."/>
            <person name="Nagy I."/>
            <person name="Orsini M."/>
        </authorList>
    </citation>
    <scope>NUCLEOTIDE SEQUENCE</scope>
    <source>
        <strain evidence="13">DSM 44931</strain>
    </source>
</reference>
<comment type="similarity">
    <text evidence="2">Belongs to the OXA1/ALB3/YidC family. Type 1 subfamily.</text>
</comment>
<evidence type="ECO:0000256" key="1">
    <source>
        <dbReference type="ARBA" id="ARBA00004141"/>
    </source>
</evidence>
<evidence type="ECO:0000256" key="6">
    <source>
        <dbReference type="ARBA" id="ARBA00023136"/>
    </source>
</evidence>
<gene>
    <name evidence="13" type="primary">yidC</name>
    <name evidence="13" type="ORF">NI17_021315</name>
</gene>
<evidence type="ECO:0000313" key="14">
    <source>
        <dbReference type="Proteomes" id="UP000265719"/>
    </source>
</evidence>
<name>A0A399FYK1_9ACTN</name>
<sequence>MYTFGPSAAVLNAAHTLTITVSDALLPVLGPASAAAAIVCLTLGVRLLLLPLSCLQIRGEKIRARLAPRLTALREQHGHNPERLLTETRKLYAGEGTSPLAGCLPALAQMPVFVVLYGLFTAPDIDGTANALLALPLAGVPLGSTLPQALTGGAAAPVLVFLALLALLAAVAWASRRWLTLPALAQQAPEGQRVPGMGVLTYLPYTTVLVAAVAPLAAGIYLVASTSWTVLERLVLRRIVRVD</sequence>
<dbReference type="PANTHER" id="PTHR12428:SF65">
    <property type="entry name" value="CYTOCHROME C OXIDASE ASSEMBLY PROTEIN COX18, MITOCHONDRIAL"/>
    <property type="match status" value="1"/>
</dbReference>
<dbReference type="RefSeq" id="WP_068690002.1">
    <property type="nucleotide sequence ID" value="NZ_CP063196.1"/>
</dbReference>
<organism evidence="13 14">
    <name type="scientific">Thermobifida halotolerans</name>
    <dbReference type="NCBI Taxonomy" id="483545"/>
    <lineage>
        <taxon>Bacteria</taxon>
        <taxon>Bacillati</taxon>
        <taxon>Actinomycetota</taxon>
        <taxon>Actinomycetes</taxon>
        <taxon>Streptosporangiales</taxon>
        <taxon>Nocardiopsidaceae</taxon>
        <taxon>Thermobifida</taxon>
    </lineage>
</organism>
<dbReference type="Pfam" id="PF02096">
    <property type="entry name" value="60KD_IMP"/>
    <property type="match status" value="1"/>
</dbReference>
<evidence type="ECO:0000256" key="8">
    <source>
        <dbReference type="ARBA" id="ARBA00026028"/>
    </source>
</evidence>
<dbReference type="AlphaFoldDB" id="A0A399FYK1"/>
<dbReference type="PANTHER" id="PTHR12428">
    <property type="entry name" value="OXA1"/>
    <property type="match status" value="1"/>
</dbReference>
<keyword evidence="6" id="KW-0472">Membrane</keyword>
<comment type="function">
    <text evidence="7">Required for the insertion and/or proper folding and/or complex formation of integral membrane proteins into the membrane. Involved in integration of membrane proteins that insert both dependently and independently of the Sec translocase complex, as well as at least some lipoproteins. Aids folding of multispanning membrane proteins.</text>
</comment>
<dbReference type="EMBL" id="CP063196">
    <property type="protein sequence ID" value="UOE19252.1"/>
    <property type="molecule type" value="Genomic_DNA"/>
</dbReference>
<evidence type="ECO:0000256" key="3">
    <source>
        <dbReference type="ARBA" id="ARBA00015325"/>
    </source>
</evidence>
<evidence type="ECO:0000256" key="11">
    <source>
        <dbReference type="ARBA" id="ARBA00033342"/>
    </source>
</evidence>
<comment type="subunit">
    <text evidence="8">Interacts with the Sec translocase complex via SecD. Specifically interacts with transmembrane segments of nascent integral membrane proteins during membrane integration.</text>
</comment>
<evidence type="ECO:0000256" key="5">
    <source>
        <dbReference type="ARBA" id="ARBA00022989"/>
    </source>
</evidence>
<keyword evidence="5" id="KW-1133">Transmembrane helix</keyword>
<keyword evidence="4 12" id="KW-0812">Transmembrane</keyword>
<dbReference type="GO" id="GO:0032977">
    <property type="term" value="F:membrane insertase activity"/>
    <property type="evidence" value="ECO:0007669"/>
    <property type="project" value="InterPro"/>
</dbReference>
<comment type="subcellular location">
    <subcellularLocation>
        <location evidence="1 12">Membrane</location>
        <topology evidence="1 12">Multi-pass membrane protein</topology>
    </subcellularLocation>
</comment>
<evidence type="ECO:0000256" key="2">
    <source>
        <dbReference type="ARBA" id="ARBA00010527"/>
    </source>
</evidence>
<dbReference type="Proteomes" id="UP000265719">
    <property type="component" value="Chromosome"/>
</dbReference>
<dbReference type="GO" id="GO:0005886">
    <property type="term" value="C:plasma membrane"/>
    <property type="evidence" value="ECO:0007669"/>
    <property type="project" value="TreeGrafter"/>
</dbReference>
<accession>A0A399FYK1</accession>
<evidence type="ECO:0000256" key="12">
    <source>
        <dbReference type="RuleBase" id="RU003945"/>
    </source>
</evidence>
<dbReference type="KEGG" id="thao:NI17_021315"/>